<dbReference type="SUPFAM" id="SSF158682">
    <property type="entry name" value="TerB-like"/>
    <property type="match status" value="1"/>
</dbReference>
<gene>
    <name evidence="1" type="ORF">DS957_000265</name>
</gene>
<accession>A0A8B3EIK3</accession>
<dbReference type="Gene3D" id="1.10.3680.10">
    <property type="entry name" value="TerB-like"/>
    <property type="match status" value="1"/>
</dbReference>
<reference evidence="1 2" key="1">
    <citation type="submission" date="2018-08" db="EMBL/GenBank/DDBJ databases">
        <title>Vibrio harveyi strains pathogenic to white snook Centropomus viridis Lockington (1877) and potential probiotic bacteria.</title>
        <authorList>
            <person name="Soto-Rodriguez S."/>
            <person name="Gomez-Gil B."/>
            <person name="Lozano-Olvera R."/>
        </authorList>
    </citation>
    <scope>NUCLEOTIDE SEQUENCE [LARGE SCALE GENOMIC DNA]</scope>
    <source>
        <strain evidence="1 2">CAIM 1508</strain>
    </source>
</reference>
<dbReference type="Pfam" id="PF04391">
    <property type="entry name" value="DUF533"/>
    <property type="match status" value="1"/>
</dbReference>
<dbReference type="InterPro" id="IPR029024">
    <property type="entry name" value="TerB-like"/>
</dbReference>
<dbReference type="InterPro" id="IPR007486">
    <property type="entry name" value="YebE"/>
</dbReference>
<evidence type="ECO:0000313" key="2">
    <source>
        <dbReference type="Proteomes" id="UP000253437"/>
    </source>
</evidence>
<dbReference type="EMBL" id="QOUW02000001">
    <property type="protein sequence ID" value="RIW19704.1"/>
    <property type="molecule type" value="Genomic_DNA"/>
</dbReference>
<name>A0A8B3EIK3_VIBHA</name>
<dbReference type="Proteomes" id="UP000253437">
    <property type="component" value="Unassembled WGS sequence"/>
</dbReference>
<comment type="caution">
    <text evidence="1">The sequence shown here is derived from an EMBL/GenBank/DDBJ whole genome shotgun (WGS) entry which is preliminary data.</text>
</comment>
<protein>
    <submittedName>
        <fullName evidence="1">Tellurite resistance TerB family protein</fullName>
    </submittedName>
</protein>
<proteinExistence type="predicted"/>
<organism evidence="1 2">
    <name type="scientific">Vibrio harveyi</name>
    <name type="common">Beneckea harveyi</name>
    <dbReference type="NCBI Taxonomy" id="669"/>
    <lineage>
        <taxon>Bacteria</taxon>
        <taxon>Pseudomonadati</taxon>
        <taxon>Pseudomonadota</taxon>
        <taxon>Gammaproteobacteria</taxon>
        <taxon>Vibrionales</taxon>
        <taxon>Vibrionaceae</taxon>
        <taxon>Vibrio</taxon>
    </lineage>
</organism>
<dbReference type="AlphaFoldDB" id="A0A8B3EIK3"/>
<sequence>MDLKSLLNQALKSDLLKQGADALGKQTNNIKSSSSSNQLKTLGAGAIGGGLIGMLMGSKKSKKMAKKVGTGALKVGGAAALGALAYKVYNDWQAKQDTQGVNETFDPDDNKHAKLILKAMIGAAKADGHVDEQEMARIEQALTEMGADEHVRQLVHRELHKPLDPAEIARLATSPQQASEIYLASLIVADEQNFMEKAYLQELAKQLNLSPEVTLQLEAQLQ</sequence>
<dbReference type="CDD" id="cd07178">
    <property type="entry name" value="terB_like_YebE"/>
    <property type="match status" value="1"/>
</dbReference>
<evidence type="ECO:0000313" key="1">
    <source>
        <dbReference type="EMBL" id="RIW19704.1"/>
    </source>
</evidence>
<dbReference type="RefSeq" id="WP_005446219.1">
    <property type="nucleotide sequence ID" value="NZ_CP143559.1"/>
</dbReference>